<evidence type="ECO:0000313" key="7">
    <source>
        <dbReference type="EMBL" id="KAJ8465136.1"/>
    </source>
</evidence>
<keyword evidence="8" id="KW-1185">Reference proteome</keyword>
<keyword evidence="4" id="KW-0804">Transcription</keyword>
<comment type="subcellular location">
    <subcellularLocation>
        <location evidence="1">Nucleus</location>
    </subcellularLocation>
</comment>
<dbReference type="Proteomes" id="UP001222027">
    <property type="component" value="Unassembled WGS sequence"/>
</dbReference>
<dbReference type="GO" id="GO:0046983">
    <property type="term" value="F:protein dimerization activity"/>
    <property type="evidence" value="ECO:0007669"/>
    <property type="project" value="InterPro"/>
</dbReference>
<evidence type="ECO:0000313" key="8">
    <source>
        <dbReference type="Proteomes" id="UP001222027"/>
    </source>
</evidence>
<dbReference type="PROSITE" id="PS50066">
    <property type="entry name" value="MADS_BOX_2"/>
    <property type="match status" value="1"/>
</dbReference>
<gene>
    <name evidence="7" type="ORF">OPV22_027688</name>
</gene>
<name>A0AAV8P4E3_ENSVE</name>
<accession>A0AAV8P4E3</accession>
<sequence length="129" mass="14263">MFKAKKTTKGKQRIEMRKIQNKDARYISFSKRRSVFFVKASELSTLCSFDQVMNRFLSSGSNPDQSCPMARGSTSEPAMAELSHLVEAGKAREAELRGRFGARIANGSMTSTLWVRTSSTGSTSEPGRS</sequence>
<proteinExistence type="predicted"/>
<dbReference type="EMBL" id="JAQQAF010000008">
    <property type="protein sequence ID" value="KAJ8465136.1"/>
    <property type="molecule type" value="Genomic_DNA"/>
</dbReference>
<evidence type="ECO:0000256" key="1">
    <source>
        <dbReference type="ARBA" id="ARBA00004123"/>
    </source>
</evidence>
<dbReference type="SUPFAM" id="SSF55455">
    <property type="entry name" value="SRF-like"/>
    <property type="match status" value="1"/>
</dbReference>
<dbReference type="InterPro" id="IPR002100">
    <property type="entry name" value="TF_MADSbox"/>
</dbReference>
<dbReference type="GO" id="GO:0003677">
    <property type="term" value="F:DNA binding"/>
    <property type="evidence" value="ECO:0007669"/>
    <property type="project" value="UniProtKB-KW"/>
</dbReference>
<evidence type="ECO:0000256" key="4">
    <source>
        <dbReference type="ARBA" id="ARBA00023163"/>
    </source>
</evidence>
<keyword evidence="3" id="KW-0238">DNA-binding</keyword>
<dbReference type="Gene3D" id="3.40.1810.10">
    <property type="entry name" value="Transcription factor, MADS-box"/>
    <property type="match status" value="1"/>
</dbReference>
<dbReference type="InterPro" id="IPR036879">
    <property type="entry name" value="TF_MADSbox_sf"/>
</dbReference>
<evidence type="ECO:0000256" key="5">
    <source>
        <dbReference type="ARBA" id="ARBA00023242"/>
    </source>
</evidence>
<dbReference type="CDD" id="cd00120">
    <property type="entry name" value="MADS"/>
    <property type="match status" value="1"/>
</dbReference>
<dbReference type="SMART" id="SM00432">
    <property type="entry name" value="MADS"/>
    <property type="match status" value="1"/>
</dbReference>
<evidence type="ECO:0000259" key="6">
    <source>
        <dbReference type="PROSITE" id="PS50066"/>
    </source>
</evidence>
<dbReference type="GO" id="GO:0005634">
    <property type="term" value="C:nucleus"/>
    <property type="evidence" value="ECO:0007669"/>
    <property type="project" value="UniProtKB-SubCell"/>
</dbReference>
<feature type="domain" description="MADS-box" evidence="6">
    <location>
        <begin position="9"/>
        <end position="60"/>
    </location>
</feature>
<dbReference type="Pfam" id="PF00319">
    <property type="entry name" value="SRF-TF"/>
    <property type="match status" value="1"/>
</dbReference>
<evidence type="ECO:0000256" key="2">
    <source>
        <dbReference type="ARBA" id="ARBA00023015"/>
    </source>
</evidence>
<evidence type="ECO:0000256" key="3">
    <source>
        <dbReference type="ARBA" id="ARBA00023125"/>
    </source>
</evidence>
<keyword evidence="5" id="KW-0539">Nucleus</keyword>
<protein>
    <recommendedName>
        <fullName evidence="6">MADS-box domain-containing protein</fullName>
    </recommendedName>
</protein>
<reference evidence="7 8" key="1">
    <citation type="submission" date="2022-12" db="EMBL/GenBank/DDBJ databases">
        <title>Chromosome-scale assembly of the Ensete ventricosum genome.</title>
        <authorList>
            <person name="Dussert Y."/>
            <person name="Stocks J."/>
            <person name="Wendawek A."/>
            <person name="Woldeyes F."/>
            <person name="Nichols R.A."/>
            <person name="Borrell J.S."/>
        </authorList>
    </citation>
    <scope>NUCLEOTIDE SEQUENCE [LARGE SCALE GENOMIC DNA]</scope>
    <source>
        <strain evidence="8">cv. Maze</strain>
        <tissue evidence="7">Seeds</tissue>
    </source>
</reference>
<dbReference type="AlphaFoldDB" id="A0AAV8P4E3"/>
<comment type="caution">
    <text evidence="7">The sequence shown here is derived from an EMBL/GenBank/DDBJ whole genome shotgun (WGS) entry which is preliminary data.</text>
</comment>
<keyword evidence="2" id="KW-0805">Transcription regulation</keyword>
<organism evidence="7 8">
    <name type="scientific">Ensete ventricosum</name>
    <name type="common">Abyssinian banana</name>
    <name type="synonym">Musa ensete</name>
    <dbReference type="NCBI Taxonomy" id="4639"/>
    <lineage>
        <taxon>Eukaryota</taxon>
        <taxon>Viridiplantae</taxon>
        <taxon>Streptophyta</taxon>
        <taxon>Embryophyta</taxon>
        <taxon>Tracheophyta</taxon>
        <taxon>Spermatophyta</taxon>
        <taxon>Magnoliopsida</taxon>
        <taxon>Liliopsida</taxon>
        <taxon>Zingiberales</taxon>
        <taxon>Musaceae</taxon>
        <taxon>Ensete</taxon>
    </lineage>
</organism>
<dbReference type="PRINTS" id="PR00404">
    <property type="entry name" value="MADSDOMAIN"/>
</dbReference>